<dbReference type="Pfam" id="PF01903">
    <property type="entry name" value="CbiX"/>
    <property type="match status" value="1"/>
</dbReference>
<proteinExistence type="predicted"/>
<keyword evidence="1" id="KW-0479">Metal-binding</keyword>
<evidence type="ECO:0000256" key="1">
    <source>
        <dbReference type="ARBA" id="ARBA00022723"/>
    </source>
</evidence>
<evidence type="ECO:0008006" key="6">
    <source>
        <dbReference type="Google" id="ProtNLM"/>
    </source>
</evidence>
<evidence type="ECO:0000256" key="2">
    <source>
        <dbReference type="ARBA" id="ARBA00023239"/>
    </source>
</evidence>
<name>A0ABP7XWY5_9ACTN</name>
<feature type="region of interest" description="Disordered" evidence="3">
    <location>
        <begin position="1"/>
        <end position="33"/>
    </location>
</feature>
<comment type="caution">
    <text evidence="4">The sequence shown here is derived from an EMBL/GenBank/DDBJ whole genome shotgun (WGS) entry which is preliminary data.</text>
</comment>
<evidence type="ECO:0000256" key="3">
    <source>
        <dbReference type="SAM" id="MobiDB-lite"/>
    </source>
</evidence>
<sequence>MSPETQASEALPSRRRRTPRGGRHRGTESFVLPPGAPPLVLAVPGSATGAGGTIAAELAVLVETEQTGQPALVGHLEGEDKSLRSVLAGVRQQRPEEPAAVVVPLLTGPHPQVDPLLREAVASAPQPVLLAEPLGPHPQIAAALHERLAEAGLARADRIRMMSMVTAASGFLVVTPGEQPALRQAEVTSVLLASRLAAPVFTALLDDPAGIDAAVRQLRDAGANRLALAPYIINGEPYREAIANAAARAGAEYAAPIGAHPALAELAALRYTEAMERALTALERR</sequence>
<dbReference type="Proteomes" id="UP001500266">
    <property type="component" value="Unassembled WGS sequence"/>
</dbReference>
<keyword evidence="5" id="KW-1185">Reference proteome</keyword>
<dbReference type="InterPro" id="IPR002762">
    <property type="entry name" value="CbiX-like"/>
</dbReference>
<accession>A0ABP7XWY5</accession>
<evidence type="ECO:0000313" key="5">
    <source>
        <dbReference type="Proteomes" id="UP001500266"/>
    </source>
</evidence>
<dbReference type="Gene3D" id="3.40.50.1400">
    <property type="match status" value="2"/>
</dbReference>
<dbReference type="SUPFAM" id="SSF53800">
    <property type="entry name" value="Chelatase"/>
    <property type="match status" value="1"/>
</dbReference>
<dbReference type="EMBL" id="BAABDO010000002">
    <property type="protein sequence ID" value="GAA4127310.1"/>
    <property type="molecule type" value="Genomic_DNA"/>
</dbReference>
<keyword evidence="2" id="KW-0456">Lyase</keyword>
<reference evidence="5" key="1">
    <citation type="journal article" date="2019" name="Int. J. Syst. Evol. Microbiol.">
        <title>The Global Catalogue of Microorganisms (GCM) 10K type strain sequencing project: providing services to taxonomists for standard genome sequencing and annotation.</title>
        <authorList>
            <consortium name="The Broad Institute Genomics Platform"/>
            <consortium name="The Broad Institute Genome Sequencing Center for Infectious Disease"/>
            <person name="Wu L."/>
            <person name="Ma J."/>
        </authorList>
    </citation>
    <scope>NUCLEOTIDE SEQUENCE [LARGE SCALE GENOMIC DNA]</scope>
    <source>
        <strain evidence="5">JCM 17316</strain>
    </source>
</reference>
<feature type="compositionally biased region" description="Basic residues" evidence="3">
    <location>
        <begin position="13"/>
        <end position="24"/>
    </location>
</feature>
<protein>
    <recommendedName>
        <fullName evidence="6">Sirohydrochlorin ferrochelatase</fullName>
    </recommendedName>
</protein>
<gene>
    <name evidence="4" type="ORF">GCM10022416_01870</name>
</gene>
<organism evidence="4 5">
    <name type="scientific">Actinomadura keratinilytica</name>
    <dbReference type="NCBI Taxonomy" id="547461"/>
    <lineage>
        <taxon>Bacteria</taxon>
        <taxon>Bacillati</taxon>
        <taxon>Actinomycetota</taxon>
        <taxon>Actinomycetes</taxon>
        <taxon>Streptosporangiales</taxon>
        <taxon>Thermomonosporaceae</taxon>
        <taxon>Actinomadura</taxon>
    </lineage>
</organism>
<evidence type="ECO:0000313" key="4">
    <source>
        <dbReference type="EMBL" id="GAA4127310.1"/>
    </source>
</evidence>